<evidence type="ECO:0000259" key="8">
    <source>
        <dbReference type="PROSITE" id="PS50850"/>
    </source>
</evidence>
<feature type="transmembrane region" description="Helical" evidence="6">
    <location>
        <begin position="548"/>
        <end position="574"/>
    </location>
</feature>
<keyword evidence="4 6" id="KW-1133">Transmembrane helix</keyword>
<feature type="chain" id="PRO_5012193610" description="Major facilitator superfamily (MFS) profile domain-containing protein" evidence="7">
    <location>
        <begin position="18"/>
        <end position="699"/>
    </location>
</feature>
<evidence type="ECO:0000256" key="4">
    <source>
        <dbReference type="ARBA" id="ARBA00022989"/>
    </source>
</evidence>
<comment type="similarity">
    <text evidence="2">Belongs to the major facilitator superfamily. Sugar transporter (TC 2.A.1.1) family.</text>
</comment>
<dbReference type="GO" id="GO:0016020">
    <property type="term" value="C:membrane"/>
    <property type="evidence" value="ECO:0007669"/>
    <property type="project" value="UniProtKB-SubCell"/>
</dbReference>
<dbReference type="Gene3D" id="1.20.1280.140">
    <property type="match status" value="1"/>
</dbReference>
<dbReference type="AlphaFoldDB" id="A0A1Z5TTY4"/>
<dbReference type="PROSITE" id="PS00217">
    <property type="entry name" value="SUGAR_TRANSPORT_2"/>
    <property type="match status" value="1"/>
</dbReference>
<dbReference type="InterPro" id="IPR036259">
    <property type="entry name" value="MFS_trans_sf"/>
</dbReference>
<dbReference type="SUPFAM" id="SSF103473">
    <property type="entry name" value="MFS general substrate transporter"/>
    <property type="match status" value="1"/>
</dbReference>
<feature type="transmembrane region" description="Helical" evidence="6">
    <location>
        <begin position="346"/>
        <end position="364"/>
    </location>
</feature>
<keyword evidence="10" id="KW-1185">Reference proteome</keyword>
<dbReference type="FunFam" id="1.20.1250.20:FF:000078">
    <property type="entry name" value="MFS maltose transporter, putative"/>
    <property type="match status" value="1"/>
</dbReference>
<evidence type="ECO:0000256" key="3">
    <source>
        <dbReference type="ARBA" id="ARBA00022692"/>
    </source>
</evidence>
<dbReference type="Proteomes" id="UP000194280">
    <property type="component" value="Unassembled WGS sequence"/>
</dbReference>
<reference evidence="9 10" key="1">
    <citation type="submission" date="2017-01" db="EMBL/GenBank/DDBJ databases">
        <title>The recent genome duplication of the halophilic yeast Hortaea werneckii: insights from long-read sequencing.</title>
        <authorList>
            <person name="Sinha S."/>
            <person name="Flibotte S."/>
            <person name="Neira M."/>
            <person name="Lenassi M."/>
            <person name="Gostincar C."/>
            <person name="Stajich J.E."/>
            <person name="Nislow C.E."/>
        </authorList>
    </citation>
    <scope>NUCLEOTIDE SEQUENCE [LARGE SCALE GENOMIC DNA]</scope>
    <source>
        <strain evidence="9 10">EXF-2000</strain>
    </source>
</reference>
<evidence type="ECO:0000313" key="9">
    <source>
        <dbReference type="EMBL" id="OTA39484.1"/>
    </source>
</evidence>
<feature type="transmembrane region" description="Helical" evidence="6">
    <location>
        <begin position="616"/>
        <end position="637"/>
    </location>
</feature>
<name>A0A1Z5TTY4_HORWE</name>
<feature type="transmembrane region" description="Helical" evidence="6">
    <location>
        <begin position="526"/>
        <end position="542"/>
    </location>
</feature>
<evidence type="ECO:0000256" key="5">
    <source>
        <dbReference type="ARBA" id="ARBA00023136"/>
    </source>
</evidence>
<dbReference type="PROSITE" id="PS50850">
    <property type="entry name" value="MFS"/>
    <property type="match status" value="1"/>
</dbReference>
<dbReference type="Gene3D" id="1.20.1250.20">
    <property type="entry name" value="MFS general substrate transporter like domains"/>
    <property type="match status" value="2"/>
</dbReference>
<keyword evidence="3 6" id="KW-0812">Transmembrane</keyword>
<evidence type="ECO:0000256" key="6">
    <source>
        <dbReference type="SAM" id="Phobius"/>
    </source>
</evidence>
<feature type="signal peptide" evidence="7">
    <location>
        <begin position="1"/>
        <end position="17"/>
    </location>
</feature>
<dbReference type="Pfam" id="PF00083">
    <property type="entry name" value="Sugar_tr"/>
    <property type="match status" value="2"/>
</dbReference>
<dbReference type="Pfam" id="PF12296">
    <property type="entry name" value="HsbA"/>
    <property type="match status" value="1"/>
</dbReference>
<dbReference type="InterPro" id="IPR020846">
    <property type="entry name" value="MFS_dom"/>
</dbReference>
<dbReference type="OrthoDB" id="6612291at2759"/>
<evidence type="ECO:0000313" key="10">
    <source>
        <dbReference type="Proteomes" id="UP000194280"/>
    </source>
</evidence>
<dbReference type="PANTHER" id="PTHR48022:SF5">
    <property type="entry name" value="ALPHA-GLUCOSIDES PERMEASE MPH2-RELATED"/>
    <property type="match status" value="1"/>
</dbReference>
<evidence type="ECO:0000256" key="1">
    <source>
        <dbReference type="ARBA" id="ARBA00004141"/>
    </source>
</evidence>
<dbReference type="STRING" id="1157616.A0A1Z5TTY4"/>
<evidence type="ECO:0000256" key="2">
    <source>
        <dbReference type="ARBA" id="ARBA00010992"/>
    </source>
</evidence>
<evidence type="ECO:0000256" key="7">
    <source>
        <dbReference type="SAM" id="SignalP"/>
    </source>
</evidence>
<accession>A0A1Z5TTY4</accession>
<comment type="caution">
    <text evidence="9">The sequence shown here is derived from an EMBL/GenBank/DDBJ whole genome shotgun (WGS) entry which is preliminary data.</text>
</comment>
<feature type="transmembrane region" description="Helical" evidence="6">
    <location>
        <begin position="266"/>
        <end position="293"/>
    </location>
</feature>
<keyword evidence="7" id="KW-0732">Signal</keyword>
<feature type="domain" description="Major facilitator superfamily (MFS) profile" evidence="8">
    <location>
        <begin position="269"/>
        <end position="699"/>
    </location>
</feature>
<dbReference type="FunCoup" id="A0A1Z5TTY4">
    <property type="interactions" value="74"/>
</dbReference>
<dbReference type="EMBL" id="MUNK01000003">
    <property type="protein sequence ID" value="OTA39484.1"/>
    <property type="molecule type" value="Genomic_DNA"/>
</dbReference>
<dbReference type="InterPro" id="IPR005828">
    <property type="entry name" value="MFS_sugar_transport-like"/>
</dbReference>
<gene>
    <name evidence="9" type="ORF">BTJ68_00608</name>
</gene>
<dbReference type="GO" id="GO:0005351">
    <property type="term" value="F:carbohydrate:proton symporter activity"/>
    <property type="evidence" value="ECO:0007669"/>
    <property type="project" value="TreeGrafter"/>
</dbReference>
<dbReference type="InterPro" id="IPR050360">
    <property type="entry name" value="MFS_Sugar_Transporters"/>
</dbReference>
<feature type="transmembrane region" description="Helical" evidence="6">
    <location>
        <begin position="586"/>
        <end position="604"/>
    </location>
</feature>
<dbReference type="PANTHER" id="PTHR48022">
    <property type="entry name" value="PLASTIDIC GLUCOSE TRANSPORTER 4"/>
    <property type="match status" value="1"/>
</dbReference>
<feature type="transmembrane region" description="Helical" evidence="6">
    <location>
        <begin position="443"/>
        <end position="464"/>
    </location>
</feature>
<sequence>MHLQLTTLLASATAALAAFSSPQTQVVYDDVTSIDENVQKLTAATEAYQGGLLSQAPIAIDFVPTHLATRKGFYDSLLLPTTVSESDAQALVEHVNNTLAIDNPRAVDTLISKKPQIEEVGDEGIIKAGIQLLLSDHLSFSDEVLKRTPADVLPQANEVVDVITVALRKGVDAFSASLSNEINLLNRLSPSLDLLLAAAFLLRQAQHINMSSSDTVSPAARRTSVTAADISHLPEVGLTVANDAAKVTQNETSMTLLQGLKTYPKAVAWSVLLSACIIMEGFDIALISSLYAVPAFQQRYGDRQDDGSYEISAAWQSGLSNGALIGEIFGLFLTGIVAERIGYRKTMIGALVLLSGFIFLLFFAQSLPMLLIGEILCGFPWGTFQTLTTTYASEVCPVALRPYLTTYVNLCWVIGQFISSAVLKGVSGEDGSIGYKLPYGLQWIWPFFLIFGIALAPESPWWLVRKGRIEDAKKEVLRLTSRAQSDFDPVATVNMMIYTNELEKKDIAGAKYWDCFKGVNLRRTEIVTFVWAIQTLCGGILSDSGGAQWAIAAMMLVYTFVYDATVGPVCYSLVAELASTRVRNKTVVLARNLYNITGIVANVLTPHMLNPDSWDWGAKAGFFWGGSCALCALWTYYRLPEPKRRTYAELDVLFQAKIPAREFASTDVAALNGTFGNTAIADQHTEKDVCEMVEHLDKS</sequence>
<proteinExistence type="inferred from homology"/>
<dbReference type="InParanoid" id="A0A1Z5TTY4"/>
<dbReference type="InterPro" id="IPR005829">
    <property type="entry name" value="Sugar_transporter_CS"/>
</dbReference>
<dbReference type="InterPro" id="IPR021054">
    <property type="entry name" value="Cell_wall_mannoprotein_1"/>
</dbReference>
<organism evidence="9 10">
    <name type="scientific">Hortaea werneckii EXF-2000</name>
    <dbReference type="NCBI Taxonomy" id="1157616"/>
    <lineage>
        <taxon>Eukaryota</taxon>
        <taxon>Fungi</taxon>
        <taxon>Dikarya</taxon>
        <taxon>Ascomycota</taxon>
        <taxon>Pezizomycotina</taxon>
        <taxon>Dothideomycetes</taxon>
        <taxon>Dothideomycetidae</taxon>
        <taxon>Mycosphaerellales</taxon>
        <taxon>Teratosphaeriaceae</taxon>
        <taxon>Hortaea</taxon>
    </lineage>
</organism>
<comment type="subcellular location">
    <subcellularLocation>
        <location evidence="1">Membrane</location>
        <topology evidence="1">Multi-pass membrane protein</topology>
    </subcellularLocation>
</comment>
<protein>
    <recommendedName>
        <fullName evidence="8">Major facilitator superfamily (MFS) profile domain-containing protein</fullName>
    </recommendedName>
</protein>
<keyword evidence="5 6" id="KW-0472">Membrane</keyword>
<dbReference type="VEuPathDB" id="FungiDB:BTJ68_00608"/>